<gene>
    <name evidence="2" type="ORF">LTR16_007820</name>
</gene>
<evidence type="ECO:0000313" key="2">
    <source>
        <dbReference type="EMBL" id="KAK5279275.1"/>
    </source>
</evidence>
<accession>A0ABR0M5J5</accession>
<feature type="compositionally biased region" description="Basic and acidic residues" evidence="1">
    <location>
        <begin position="46"/>
        <end position="60"/>
    </location>
</feature>
<evidence type="ECO:0000256" key="1">
    <source>
        <dbReference type="SAM" id="MobiDB-lite"/>
    </source>
</evidence>
<name>A0ABR0M5J5_9PEZI</name>
<organism evidence="2 3">
    <name type="scientific">Cryomyces antarcticus</name>
    <dbReference type="NCBI Taxonomy" id="329879"/>
    <lineage>
        <taxon>Eukaryota</taxon>
        <taxon>Fungi</taxon>
        <taxon>Dikarya</taxon>
        <taxon>Ascomycota</taxon>
        <taxon>Pezizomycotina</taxon>
        <taxon>Dothideomycetes</taxon>
        <taxon>Dothideomycetes incertae sedis</taxon>
        <taxon>Cryomyces</taxon>
    </lineage>
</organism>
<feature type="non-terminal residue" evidence="2">
    <location>
        <position position="258"/>
    </location>
</feature>
<comment type="caution">
    <text evidence="2">The sequence shown here is derived from an EMBL/GenBank/DDBJ whole genome shotgun (WGS) entry which is preliminary data.</text>
</comment>
<dbReference type="EMBL" id="JAVRRA010001741">
    <property type="protein sequence ID" value="KAK5279275.1"/>
    <property type="molecule type" value="Genomic_DNA"/>
</dbReference>
<dbReference type="Proteomes" id="UP001357485">
    <property type="component" value="Unassembled WGS sequence"/>
</dbReference>
<proteinExistence type="predicted"/>
<feature type="region of interest" description="Disordered" evidence="1">
    <location>
        <begin position="108"/>
        <end position="258"/>
    </location>
</feature>
<protein>
    <submittedName>
        <fullName evidence="2">Uncharacterized protein</fullName>
    </submittedName>
</protein>
<sequence length="258" mass="26785">VDSEPAVTSEATTAAVTESATEPFGTTRATAPKPTKRNSVFNAFFEKVRSPTTEKKEHDFAPTVPSKDADMKPAVTHLPGRDGATDATATGLTEGSTTAAPVAATAAITGATTPRKDKENFFGRFMSSQRAKSPATATRETAPSTETTLAEQKIDEPITATTVPTTATTANLEAPAATSTAATATTPDAGKDKRRSSFFGSFGGTMRRSSKPDIAPEGEAVEGESRANTTSPLGGKLGGLFRNPSKTLRGNKEAKKET</sequence>
<evidence type="ECO:0000313" key="3">
    <source>
        <dbReference type="Proteomes" id="UP001357485"/>
    </source>
</evidence>
<feature type="compositionally biased region" description="Low complexity" evidence="1">
    <location>
        <begin position="1"/>
        <end position="23"/>
    </location>
</feature>
<feature type="compositionally biased region" description="Low complexity" evidence="1">
    <location>
        <begin position="85"/>
        <end position="96"/>
    </location>
</feature>
<keyword evidence="3" id="KW-1185">Reference proteome</keyword>
<feature type="non-terminal residue" evidence="2">
    <location>
        <position position="1"/>
    </location>
</feature>
<feature type="region of interest" description="Disordered" evidence="1">
    <location>
        <begin position="1"/>
        <end position="96"/>
    </location>
</feature>
<reference evidence="2 3" key="1">
    <citation type="submission" date="2023-08" db="EMBL/GenBank/DDBJ databases">
        <title>Black Yeasts Isolated from many extreme environments.</title>
        <authorList>
            <person name="Coleine C."/>
            <person name="Stajich J.E."/>
            <person name="Selbmann L."/>
        </authorList>
    </citation>
    <scope>NUCLEOTIDE SEQUENCE [LARGE SCALE GENOMIC DNA]</scope>
    <source>
        <strain evidence="2 3">CCFEE 536</strain>
    </source>
</reference>
<feature type="compositionally biased region" description="Polar residues" evidence="1">
    <location>
        <begin position="126"/>
        <end position="150"/>
    </location>
</feature>
<feature type="compositionally biased region" description="Low complexity" evidence="1">
    <location>
        <begin position="159"/>
        <end position="188"/>
    </location>
</feature>